<dbReference type="Proteomes" id="UP000027002">
    <property type="component" value="Chromosome 6"/>
</dbReference>
<dbReference type="RefSeq" id="XP_043001023.1">
    <property type="nucleotide sequence ID" value="XM_043145088.1"/>
</dbReference>
<proteinExistence type="predicted"/>
<dbReference type="EMBL" id="CP072758">
    <property type="protein sequence ID" value="QUC23350.1"/>
    <property type="molecule type" value="Genomic_DNA"/>
</dbReference>
<evidence type="ECO:0000313" key="3">
    <source>
        <dbReference type="EMBL" id="QUC23350.1"/>
    </source>
</evidence>
<dbReference type="AlphaFoldDB" id="A0A8E5HXB8"/>
<feature type="region of interest" description="Disordered" evidence="1">
    <location>
        <begin position="56"/>
        <end position="137"/>
    </location>
</feature>
<feature type="compositionally biased region" description="Basic residues" evidence="1">
    <location>
        <begin position="64"/>
        <end position="74"/>
    </location>
</feature>
<evidence type="ECO:0000256" key="2">
    <source>
        <dbReference type="SAM" id="Phobius"/>
    </source>
</evidence>
<keyword evidence="2" id="KW-0812">Transmembrane</keyword>
<sequence>MPAARNHLPGGALLMPDYLKPQLPTVWHAIQSFLALFAVLVILRFLLQTLCALPRPTRPPSRLPCRHPAPRSRRPALPPSAPALGGMKMDKEDALRRAAQGDQPDRRTVDDSGPQRGRLAAAQPFLPPAPPLTPPELSAAVFPFAPDHQPPHAMDGFIRQPNPDYNYNYNPCNTAAASSPATPPRRLSYHRVLGISPLAGGSRAADADFAPSSYPPSSPLLPPPPPPPPPPPAAPADDQARRRVDVKGEIISALDGQGAGWTRHTRVYGGGVCLACAASGAEHGGFYGATVTPEEMRHGAVSVQS</sequence>
<dbReference type="KEGG" id="uvi:66068368"/>
<dbReference type="OrthoDB" id="5235700at2759"/>
<evidence type="ECO:0000256" key="1">
    <source>
        <dbReference type="SAM" id="MobiDB-lite"/>
    </source>
</evidence>
<name>A0A8E5HXB8_USTVR</name>
<keyword evidence="2" id="KW-1133">Transmembrane helix</keyword>
<gene>
    <name evidence="3" type="ORF">UV8b_07591</name>
</gene>
<dbReference type="GeneID" id="66068368"/>
<accession>A0A8E5HXB8</accession>
<protein>
    <submittedName>
        <fullName evidence="3">Uncharacterized protein</fullName>
    </submittedName>
</protein>
<organism evidence="3 4">
    <name type="scientific">Ustilaginoidea virens</name>
    <name type="common">Rice false smut fungus</name>
    <name type="synonym">Villosiclava virens</name>
    <dbReference type="NCBI Taxonomy" id="1159556"/>
    <lineage>
        <taxon>Eukaryota</taxon>
        <taxon>Fungi</taxon>
        <taxon>Dikarya</taxon>
        <taxon>Ascomycota</taxon>
        <taxon>Pezizomycotina</taxon>
        <taxon>Sordariomycetes</taxon>
        <taxon>Hypocreomycetidae</taxon>
        <taxon>Hypocreales</taxon>
        <taxon>Clavicipitaceae</taxon>
        <taxon>Ustilaginoidea</taxon>
    </lineage>
</organism>
<keyword evidence="2" id="KW-0472">Membrane</keyword>
<reference evidence="3" key="1">
    <citation type="submission" date="2020-03" db="EMBL/GenBank/DDBJ databases">
        <title>A mixture of massive structural variations and highly conserved coding sequences in Ustilaginoidea virens genome.</title>
        <authorList>
            <person name="Zhang K."/>
            <person name="Zhao Z."/>
            <person name="Zhang Z."/>
            <person name="Li Y."/>
            <person name="Hsiang T."/>
            <person name="Sun W."/>
        </authorList>
    </citation>
    <scope>NUCLEOTIDE SEQUENCE</scope>
    <source>
        <strain evidence="3">UV-8b</strain>
    </source>
</reference>
<feature type="compositionally biased region" description="Pro residues" evidence="1">
    <location>
        <begin position="125"/>
        <end position="134"/>
    </location>
</feature>
<feature type="region of interest" description="Disordered" evidence="1">
    <location>
        <begin position="201"/>
        <end position="242"/>
    </location>
</feature>
<feature type="transmembrane region" description="Helical" evidence="2">
    <location>
        <begin position="26"/>
        <end position="47"/>
    </location>
</feature>
<keyword evidence="4" id="KW-1185">Reference proteome</keyword>
<evidence type="ECO:0000313" key="4">
    <source>
        <dbReference type="Proteomes" id="UP000027002"/>
    </source>
</evidence>
<feature type="compositionally biased region" description="Pro residues" evidence="1">
    <location>
        <begin position="213"/>
        <end position="234"/>
    </location>
</feature>